<dbReference type="PANTHER" id="PTHR36121">
    <property type="entry name" value="PROTEIN SXY"/>
    <property type="match status" value="1"/>
</dbReference>
<evidence type="ECO:0000259" key="1">
    <source>
        <dbReference type="Pfam" id="PF04993"/>
    </source>
</evidence>
<dbReference type="Pfam" id="PF04993">
    <property type="entry name" value="TfoX_N"/>
    <property type="match status" value="1"/>
</dbReference>
<dbReference type="Gene3D" id="3.30.1460.30">
    <property type="entry name" value="YgaC/TfoX-N like chaperone"/>
    <property type="match status" value="1"/>
</dbReference>
<dbReference type="SUPFAM" id="SSF159894">
    <property type="entry name" value="YgaC/TfoX-N like"/>
    <property type="match status" value="1"/>
</dbReference>
<dbReference type="Proteomes" id="UP001203284">
    <property type="component" value="Unassembled WGS sequence"/>
</dbReference>
<organism evidence="2 3">
    <name type="scientific">Ancylobacter crimeensis</name>
    <dbReference type="NCBI Taxonomy" id="2579147"/>
    <lineage>
        <taxon>Bacteria</taxon>
        <taxon>Pseudomonadati</taxon>
        <taxon>Pseudomonadota</taxon>
        <taxon>Alphaproteobacteria</taxon>
        <taxon>Hyphomicrobiales</taxon>
        <taxon>Xanthobacteraceae</taxon>
        <taxon>Ancylobacter</taxon>
    </lineage>
</organism>
<protein>
    <submittedName>
        <fullName evidence="2">TfoX/Sxy family protein</fullName>
    </submittedName>
</protein>
<accession>A0ABT0D6C8</accession>
<feature type="domain" description="TfoX N-terminal" evidence="1">
    <location>
        <begin position="8"/>
        <end position="99"/>
    </location>
</feature>
<dbReference type="RefSeq" id="WP_247025773.1">
    <property type="nucleotide sequence ID" value="NZ_JALKCH010000001.1"/>
</dbReference>
<keyword evidence="3" id="KW-1185">Reference proteome</keyword>
<comment type="caution">
    <text evidence="2">The sequence shown here is derived from an EMBL/GenBank/DDBJ whole genome shotgun (WGS) entry which is preliminary data.</text>
</comment>
<evidence type="ECO:0000313" key="2">
    <source>
        <dbReference type="EMBL" id="MCK0195495.1"/>
    </source>
</evidence>
<gene>
    <name evidence="2" type="ORF">MWN34_01060</name>
</gene>
<proteinExistence type="predicted"/>
<sequence>MEREAIEDIFAAFGPVSVRRLFGGVGVYAGGVMFALGHSGELYLKADAELVCQLEARGSKPFTYEGKRSIVALGYWSVPADALDEPEEVAGLARAALAVAQAARASSAHGRRRSERVR</sequence>
<name>A0ABT0D6C8_9HYPH</name>
<reference evidence="2 3" key="1">
    <citation type="submission" date="2022-04" db="EMBL/GenBank/DDBJ databases">
        <authorList>
            <person name="Grouzdev D.S."/>
            <person name="Pantiukh K.S."/>
            <person name="Krutkina M.S."/>
        </authorList>
    </citation>
    <scope>NUCLEOTIDE SEQUENCE [LARGE SCALE GENOMIC DNA]</scope>
    <source>
        <strain evidence="2 3">6x-1</strain>
    </source>
</reference>
<dbReference type="InterPro" id="IPR007076">
    <property type="entry name" value="TfoX_N"/>
</dbReference>
<dbReference type="EMBL" id="JALKCH010000001">
    <property type="protein sequence ID" value="MCK0195495.1"/>
    <property type="molecule type" value="Genomic_DNA"/>
</dbReference>
<evidence type="ECO:0000313" key="3">
    <source>
        <dbReference type="Proteomes" id="UP001203284"/>
    </source>
</evidence>
<dbReference type="InterPro" id="IPR047525">
    <property type="entry name" value="TfoX-like"/>
</dbReference>
<dbReference type="PANTHER" id="PTHR36121:SF1">
    <property type="entry name" value="PROTEIN SXY"/>
    <property type="match status" value="1"/>
</dbReference>